<comment type="caution">
    <text evidence="1">The sequence shown here is derived from an EMBL/GenBank/DDBJ whole genome shotgun (WGS) entry which is preliminary data.</text>
</comment>
<evidence type="ECO:0000313" key="1">
    <source>
        <dbReference type="EMBL" id="KPX49785.1"/>
    </source>
</evidence>
<reference evidence="1 2" key="1">
    <citation type="submission" date="2015-09" db="EMBL/GenBank/DDBJ databases">
        <title>Genome announcement of multiple Pseudomonas syringae strains.</title>
        <authorList>
            <person name="Thakur S."/>
            <person name="Wang P.W."/>
            <person name="Gong Y."/>
            <person name="Weir B.S."/>
            <person name="Guttman D.S."/>
        </authorList>
    </citation>
    <scope>NUCLEOTIDE SEQUENCE [LARGE SCALE GENOMIC DNA]</scope>
    <source>
        <strain evidence="1 2">ICMP4531</strain>
    </source>
</reference>
<name>A0A0P9RU05_9PSED</name>
<protein>
    <recommendedName>
        <fullName evidence="3">Type III chaperone protein ShcA</fullName>
    </recommendedName>
</protein>
<dbReference type="SUPFAM" id="SSF69635">
    <property type="entry name" value="Type III secretory system chaperone-like"/>
    <property type="match status" value="1"/>
</dbReference>
<proteinExistence type="predicted"/>
<dbReference type="CDD" id="cd17025">
    <property type="entry name" value="T3SC_IA_ShcF-like"/>
    <property type="match status" value="1"/>
</dbReference>
<dbReference type="EMBL" id="LJQM01000017">
    <property type="protein sequence ID" value="KPX49785.1"/>
    <property type="molecule type" value="Genomic_DNA"/>
</dbReference>
<dbReference type="AlphaFoldDB" id="A0A0P9RU05"/>
<evidence type="ECO:0008006" key="3">
    <source>
        <dbReference type="Google" id="ProtNLM"/>
    </source>
</evidence>
<dbReference type="GO" id="GO:0030254">
    <property type="term" value="P:protein secretion by the type III secretion system"/>
    <property type="evidence" value="ECO:0007669"/>
    <property type="project" value="InterPro"/>
</dbReference>
<dbReference type="RefSeq" id="WP_054984296.1">
    <property type="nucleotide sequence ID" value="NZ_CP092918.1"/>
</dbReference>
<accession>A0A0P9RU05</accession>
<organism evidence="1 2">
    <name type="scientific">Pseudomonas syringae pv. helianthi</name>
    <dbReference type="NCBI Taxonomy" id="251654"/>
    <lineage>
        <taxon>Bacteria</taxon>
        <taxon>Pseudomonadati</taxon>
        <taxon>Pseudomonadota</taxon>
        <taxon>Gammaproteobacteria</taxon>
        <taxon>Pseudomonadales</taxon>
        <taxon>Pseudomonadaceae</taxon>
        <taxon>Pseudomonas</taxon>
    </lineage>
</organism>
<dbReference type="Pfam" id="PF05932">
    <property type="entry name" value="CesT"/>
    <property type="match status" value="1"/>
</dbReference>
<evidence type="ECO:0000313" key="2">
    <source>
        <dbReference type="Proteomes" id="UP000050557"/>
    </source>
</evidence>
<dbReference type="Proteomes" id="UP000050557">
    <property type="component" value="Unassembled WGS sequence"/>
</dbReference>
<dbReference type="PATRIC" id="fig|251654.3.peg.5409"/>
<gene>
    <name evidence="1" type="ORF">ALO68_100660</name>
</gene>
<dbReference type="InterPro" id="IPR010261">
    <property type="entry name" value="Tir_chaperone"/>
</dbReference>
<sequence>MVSRDSATVIDSVFQSVIADLLKKYQINVSPADTQGRDVFILSIENLDIYLMGNLRGYLSIACKAGRLSEEVGDEAYMALLSENLFGLEHPVLSVGVAPETREVLLSTRQPLSELDSAGIFRLVDSVIEHAQALGEWLKSPLGNRSVSFARAPALHRLHPSIKL</sequence>
<dbReference type="Gene3D" id="3.30.1460.10">
    <property type="match status" value="1"/>
</dbReference>